<comment type="caution">
    <text evidence="22">The sequence shown here is derived from an EMBL/GenBank/DDBJ whole genome shotgun (WGS) entry which is preliminary data.</text>
</comment>
<evidence type="ECO:0000256" key="18">
    <source>
        <dbReference type="ARBA" id="ARBA00031026"/>
    </source>
</evidence>
<dbReference type="GO" id="GO:0051301">
    <property type="term" value="P:cell division"/>
    <property type="evidence" value="ECO:0007669"/>
    <property type="project" value="UniProtKB-KW"/>
</dbReference>
<dbReference type="Gene3D" id="3.90.78.10">
    <property type="entry name" value="UDP-N-acetylenolpyruvoylglucosamine reductase, C-terminal domain"/>
    <property type="match status" value="1"/>
</dbReference>
<keyword evidence="15 20" id="KW-0560">Oxidoreductase</keyword>
<dbReference type="HAMAP" id="MF_00037">
    <property type="entry name" value="MurB"/>
    <property type="match status" value="1"/>
</dbReference>
<comment type="similarity">
    <text evidence="5 20">Belongs to the MurB family.</text>
</comment>
<keyword evidence="12 20" id="KW-0521">NADP</keyword>
<dbReference type="InterPro" id="IPR016167">
    <property type="entry name" value="FAD-bd_PCMH_sub1"/>
</dbReference>
<dbReference type="PANTHER" id="PTHR21071">
    <property type="entry name" value="UDP-N-ACETYLENOLPYRUVOYLGLUCOSAMINE REDUCTASE"/>
    <property type="match status" value="1"/>
</dbReference>
<feature type="active site" evidence="20">
    <location>
        <position position="163"/>
    </location>
</feature>
<evidence type="ECO:0000256" key="15">
    <source>
        <dbReference type="ARBA" id="ARBA00023002"/>
    </source>
</evidence>
<feature type="active site" description="Proton donor" evidence="20">
    <location>
        <position position="234"/>
    </location>
</feature>
<evidence type="ECO:0000256" key="2">
    <source>
        <dbReference type="ARBA" id="ARBA00003921"/>
    </source>
</evidence>
<gene>
    <name evidence="20" type="primary">murB</name>
    <name evidence="22" type="ORF">KT71_15104</name>
</gene>
<dbReference type="Gene3D" id="3.30.43.10">
    <property type="entry name" value="Uridine Diphospho-n-acetylenolpyruvylglucosamine Reductase, domain 2"/>
    <property type="match status" value="1"/>
</dbReference>
<dbReference type="GO" id="GO:0009252">
    <property type="term" value="P:peptidoglycan biosynthetic process"/>
    <property type="evidence" value="ECO:0007669"/>
    <property type="project" value="UniProtKB-UniRule"/>
</dbReference>
<dbReference type="NCBIfam" id="TIGR00179">
    <property type="entry name" value="murB"/>
    <property type="match status" value="1"/>
</dbReference>
<evidence type="ECO:0000256" key="9">
    <source>
        <dbReference type="ARBA" id="ARBA00022618"/>
    </source>
</evidence>
<dbReference type="SUPFAM" id="SSF56176">
    <property type="entry name" value="FAD-binding/transporter-associated domain-like"/>
    <property type="match status" value="1"/>
</dbReference>
<evidence type="ECO:0000256" key="8">
    <source>
        <dbReference type="ARBA" id="ARBA00022490"/>
    </source>
</evidence>
<keyword evidence="13 20" id="KW-0133">Cell shape</keyword>
<accession>A4A8A9</accession>
<evidence type="ECO:0000256" key="12">
    <source>
        <dbReference type="ARBA" id="ARBA00022857"/>
    </source>
</evidence>
<dbReference type="HOGENOM" id="CLU_035304_0_0_6"/>
<evidence type="ECO:0000256" key="17">
    <source>
        <dbReference type="ARBA" id="ARBA00023316"/>
    </source>
</evidence>
<proteinExistence type="inferred from homology"/>
<comment type="catalytic activity">
    <reaction evidence="19 20">
        <text>UDP-N-acetyl-alpha-D-muramate + NADP(+) = UDP-N-acetyl-3-O-(1-carboxyvinyl)-alpha-D-glucosamine + NADPH + H(+)</text>
        <dbReference type="Rhea" id="RHEA:12248"/>
        <dbReference type="ChEBI" id="CHEBI:15378"/>
        <dbReference type="ChEBI" id="CHEBI:57783"/>
        <dbReference type="ChEBI" id="CHEBI:58349"/>
        <dbReference type="ChEBI" id="CHEBI:68483"/>
        <dbReference type="ChEBI" id="CHEBI:70757"/>
        <dbReference type="EC" id="1.3.1.98"/>
    </reaction>
</comment>
<dbReference type="PROSITE" id="PS51387">
    <property type="entry name" value="FAD_PCMH"/>
    <property type="match status" value="1"/>
</dbReference>
<keyword evidence="16 20" id="KW-0131">Cell cycle</keyword>
<sequence>MQPQNSATSISNSLGLSCAAQRVFRVLTPEDVLTAVAWSRKSGLPLYPLGAGSNVVLPPRLASGVIIAADSSVRILEDGENGVTLRVGAGKGWHELVADTVGEGLYGLENLALIPGLVGAAPVQNIGAYGREVDEFVVAVHGVDLVSGEIGTLLADECGFAYRDSVFKQTLRDRFFIMAVDFRLSRSPGVNVTYPALKTRMADGAMTPESVFAAVVALRRERLPDPGDAPNAGSFFKNPVLSREQLSELQALEPEVPVYPLDDERFKVSAAWLIERGGLRGYRQGPVEISAQHALVLVARGGACQSDVLHLAAHVQEVVKSRFAVQLEPEPRIYE</sequence>
<comment type="function">
    <text evidence="2 20">Cell wall formation.</text>
</comment>
<keyword evidence="17 20" id="KW-0961">Cell wall biogenesis/degradation</keyword>
<dbReference type="STRING" id="314285.KT71_15104"/>
<evidence type="ECO:0000313" key="23">
    <source>
        <dbReference type="Proteomes" id="UP000019205"/>
    </source>
</evidence>
<dbReference type="eggNOG" id="COG0812">
    <property type="taxonomic scope" value="Bacteria"/>
</dbReference>
<dbReference type="InterPro" id="IPR006094">
    <property type="entry name" value="Oxid_FAD_bind_N"/>
</dbReference>
<evidence type="ECO:0000256" key="7">
    <source>
        <dbReference type="ARBA" id="ARBA00015188"/>
    </source>
</evidence>
<evidence type="ECO:0000256" key="19">
    <source>
        <dbReference type="ARBA" id="ARBA00048914"/>
    </source>
</evidence>
<evidence type="ECO:0000256" key="1">
    <source>
        <dbReference type="ARBA" id="ARBA00001974"/>
    </source>
</evidence>
<dbReference type="Proteomes" id="UP000019205">
    <property type="component" value="Chromosome"/>
</dbReference>
<dbReference type="GO" id="GO:0071949">
    <property type="term" value="F:FAD binding"/>
    <property type="evidence" value="ECO:0007669"/>
    <property type="project" value="InterPro"/>
</dbReference>
<dbReference type="GO" id="GO:0071555">
    <property type="term" value="P:cell wall organization"/>
    <property type="evidence" value="ECO:0007669"/>
    <property type="project" value="UniProtKB-KW"/>
</dbReference>
<evidence type="ECO:0000256" key="16">
    <source>
        <dbReference type="ARBA" id="ARBA00023306"/>
    </source>
</evidence>
<keyword evidence="23" id="KW-1185">Reference proteome</keyword>
<dbReference type="EMBL" id="AAOA02000001">
    <property type="protein sequence ID" value="EAQ97904.1"/>
    <property type="molecule type" value="Genomic_DNA"/>
</dbReference>
<name>A4A8A9_9GAMM</name>
<evidence type="ECO:0000256" key="6">
    <source>
        <dbReference type="ARBA" id="ARBA00012518"/>
    </source>
</evidence>
<keyword evidence="10 20" id="KW-0285">Flavoprotein</keyword>
<dbReference type="InterPro" id="IPR036635">
    <property type="entry name" value="MurB_C_sf"/>
</dbReference>
<evidence type="ECO:0000256" key="4">
    <source>
        <dbReference type="ARBA" id="ARBA00004752"/>
    </source>
</evidence>
<dbReference type="UniPathway" id="UPA00219"/>
<feature type="domain" description="FAD-binding PCMH-type" evidence="21">
    <location>
        <begin position="16"/>
        <end position="187"/>
    </location>
</feature>
<comment type="cofactor">
    <cofactor evidence="1 20">
        <name>FAD</name>
        <dbReference type="ChEBI" id="CHEBI:57692"/>
    </cofactor>
</comment>
<dbReference type="AlphaFoldDB" id="A4A8A9"/>
<dbReference type="GO" id="GO:0008360">
    <property type="term" value="P:regulation of cell shape"/>
    <property type="evidence" value="ECO:0007669"/>
    <property type="project" value="UniProtKB-KW"/>
</dbReference>
<keyword evidence="14 20" id="KW-0573">Peptidoglycan synthesis</keyword>
<dbReference type="Gene3D" id="3.30.465.10">
    <property type="match status" value="1"/>
</dbReference>
<evidence type="ECO:0000313" key="22">
    <source>
        <dbReference type="EMBL" id="EAQ97904.1"/>
    </source>
</evidence>
<dbReference type="InterPro" id="IPR036318">
    <property type="entry name" value="FAD-bd_PCMH-like_sf"/>
</dbReference>
<evidence type="ECO:0000259" key="21">
    <source>
        <dbReference type="PROSITE" id="PS51387"/>
    </source>
</evidence>
<dbReference type="Pfam" id="PF01565">
    <property type="entry name" value="FAD_binding_4"/>
    <property type="match status" value="1"/>
</dbReference>
<evidence type="ECO:0000256" key="14">
    <source>
        <dbReference type="ARBA" id="ARBA00022984"/>
    </source>
</evidence>
<comment type="pathway">
    <text evidence="4 20">Cell wall biogenesis; peptidoglycan biosynthesis.</text>
</comment>
<comment type="subcellular location">
    <subcellularLocation>
        <location evidence="3 20">Cytoplasm</location>
    </subcellularLocation>
</comment>
<evidence type="ECO:0000256" key="20">
    <source>
        <dbReference type="HAMAP-Rule" id="MF_00037"/>
    </source>
</evidence>
<dbReference type="InterPro" id="IPR016169">
    <property type="entry name" value="FAD-bd_PCMH_sub2"/>
</dbReference>
<dbReference type="NCBIfam" id="NF000755">
    <property type="entry name" value="PRK00046.1"/>
    <property type="match status" value="1"/>
</dbReference>
<keyword evidence="9 20" id="KW-0132">Cell division</keyword>
<dbReference type="SUPFAM" id="SSF56194">
    <property type="entry name" value="Uridine diphospho-N-Acetylenolpyruvylglucosamine reductase, MurB, C-terminal domain"/>
    <property type="match status" value="1"/>
</dbReference>
<reference evidence="22 23" key="2">
    <citation type="journal article" date="2009" name="PLoS ONE">
        <title>The photosynthetic apparatus and its regulation in the aerobic gammaproteobacterium Congregibacter litoralis gen. nov., sp. nov.</title>
        <authorList>
            <person name="Spring S."/>
            <person name="Lunsdorf H."/>
            <person name="Fuchs B.M."/>
            <person name="Tindall B.J."/>
        </authorList>
    </citation>
    <scope>NUCLEOTIDE SEQUENCE [LARGE SCALE GENOMIC DNA]</scope>
    <source>
        <strain evidence="22">KT71</strain>
    </source>
</reference>
<dbReference type="GO" id="GO:0005829">
    <property type="term" value="C:cytosol"/>
    <property type="evidence" value="ECO:0007669"/>
    <property type="project" value="TreeGrafter"/>
</dbReference>
<dbReference type="Pfam" id="PF02873">
    <property type="entry name" value="MurB_C"/>
    <property type="match status" value="1"/>
</dbReference>
<dbReference type="InterPro" id="IPR003170">
    <property type="entry name" value="MurB"/>
</dbReference>
<reference evidence="22 23" key="1">
    <citation type="journal article" date="2007" name="Proc. Natl. Acad. Sci. U.S.A.">
        <title>Characterization of a marine gammaproteobacterium capable of aerobic anoxygenic photosynthesis.</title>
        <authorList>
            <person name="Fuchs B.M."/>
            <person name="Spring S."/>
            <person name="Teeling H."/>
            <person name="Quast C."/>
            <person name="Wulf J."/>
            <person name="Schattenhofer M."/>
            <person name="Yan S."/>
            <person name="Ferriera S."/>
            <person name="Johnson J."/>
            <person name="Glockner F.O."/>
            <person name="Amann R."/>
        </authorList>
    </citation>
    <scope>NUCLEOTIDE SEQUENCE [LARGE SCALE GENOMIC DNA]</scope>
    <source>
        <strain evidence="22">KT71</strain>
    </source>
</reference>
<evidence type="ECO:0000256" key="13">
    <source>
        <dbReference type="ARBA" id="ARBA00022960"/>
    </source>
</evidence>
<evidence type="ECO:0000256" key="3">
    <source>
        <dbReference type="ARBA" id="ARBA00004496"/>
    </source>
</evidence>
<dbReference type="NCBIfam" id="NF010478">
    <property type="entry name" value="PRK13903.1"/>
    <property type="match status" value="1"/>
</dbReference>
<evidence type="ECO:0000256" key="5">
    <source>
        <dbReference type="ARBA" id="ARBA00010485"/>
    </source>
</evidence>
<dbReference type="PANTHER" id="PTHR21071:SF4">
    <property type="entry name" value="UDP-N-ACETYLENOLPYRUVOYLGLUCOSAMINE REDUCTASE"/>
    <property type="match status" value="1"/>
</dbReference>
<evidence type="ECO:0000256" key="11">
    <source>
        <dbReference type="ARBA" id="ARBA00022827"/>
    </source>
</evidence>
<feature type="active site" evidence="20">
    <location>
        <position position="330"/>
    </location>
</feature>
<keyword evidence="11 20" id="KW-0274">FAD</keyword>
<dbReference type="EC" id="1.3.1.98" evidence="6 20"/>
<protein>
    <recommendedName>
        <fullName evidence="7 20">UDP-N-acetylenolpyruvoylglucosamine reductase</fullName>
        <ecNumber evidence="6 20">1.3.1.98</ecNumber>
    </recommendedName>
    <alternativeName>
        <fullName evidence="18 20">UDP-N-acetylmuramate dehydrogenase</fullName>
    </alternativeName>
</protein>
<dbReference type="InterPro" id="IPR011601">
    <property type="entry name" value="MurB_C"/>
</dbReference>
<keyword evidence="8 20" id="KW-0963">Cytoplasm</keyword>
<organism evidence="22 23">
    <name type="scientific">Congregibacter litoralis KT71</name>
    <dbReference type="NCBI Taxonomy" id="314285"/>
    <lineage>
        <taxon>Bacteria</taxon>
        <taxon>Pseudomonadati</taxon>
        <taxon>Pseudomonadota</taxon>
        <taxon>Gammaproteobacteria</taxon>
        <taxon>Cellvibrionales</taxon>
        <taxon>Halieaceae</taxon>
        <taxon>Congregibacter</taxon>
    </lineage>
</organism>
<dbReference type="GO" id="GO:0008762">
    <property type="term" value="F:UDP-N-acetylmuramate dehydrogenase activity"/>
    <property type="evidence" value="ECO:0007669"/>
    <property type="project" value="UniProtKB-UniRule"/>
</dbReference>
<evidence type="ECO:0000256" key="10">
    <source>
        <dbReference type="ARBA" id="ARBA00022630"/>
    </source>
</evidence>
<dbReference type="InterPro" id="IPR016166">
    <property type="entry name" value="FAD-bd_PCMH"/>
</dbReference>